<keyword evidence="2" id="KW-1185">Reference proteome</keyword>
<protein>
    <submittedName>
        <fullName evidence="1">Uncharacterized protein</fullName>
    </submittedName>
</protein>
<dbReference type="Proteomes" id="UP001632339">
    <property type="component" value="Unassembled WGS sequence"/>
</dbReference>
<accession>A0ABW9JTG2</accession>
<gene>
    <name evidence="1" type="ORF">ACKVE0_08700</name>
</gene>
<dbReference type="RefSeq" id="WP_409140206.1">
    <property type="nucleotide sequence ID" value="NZ_JBJXCW010000007.1"/>
</dbReference>
<comment type="caution">
    <text evidence="1">The sequence shown here is derived from an EMBL/GenBank/DDBJ whole genome shotgun (WGS) entry which is preliminary data.</text>
</comment>
<proteinExistence type="predicted"/>
<dbReference type="EMBL" id="JBJXCW010000007">
    <property type="protein sequence ID" value="MFN0297602.1"/>
    <property type="molecule type" value="Genomic_DNA"/>
</dbReference>
<evidence type="ECO:0000313" key="1">
    <source>
        <dbReference type="EMBL" id="MFN0297602.1"/>
    </source>
</evidence>
<evidence type="ECO:0000313" key="2">
    <source>
        <dbReference type="Proteomes" id="UP001632339"/>
    </source>
</evidence>
<name>A0ABW9JTG2_9GAMM</name>
<reference evidence="1 2" key="1">
    <citation type="submission" date="2024-12" db="EMBL/GenBank/DDBJ databases">
        <title>C001-4G Acinetobacter sp. assembled genome.</title>
        <authorList>
            <person name="D'Arcy K."/>
            <person name="Kingdon A.D.H."/>
            <person name="Breen A."/>
            <person name="Mckeown C."/>
            <person name="Allman E."/>
            <person name="Sharma P."/>
            <person name="Mcleman A."/>
            <person name="Roberts A.P."/>
        </authorList>
    </citation>
    <scope>NUCLEOTIDE SEQUENCE [LARGE SCALE GENOMIC DNA]</scope>
    <source>
        <strain evidence="1 2">C1-4G</strain>
    </source>
</reference>
<sequence>MNRKLIKVHKMFEEFRLLPKIMYIGEYDNNCNLINVYNQLQEKLTRIFGTSQWILPSTNEVFYIDEYNNFQINFDKGGELI</sequence>
<organism evidence="1 2">
    <name type="scientific">Acinetobacter albensis</name>
    <dbReference type="NCBI Taxonomy" id="1673609"/>
    <lineage>
        <taxon>Bacteria</taxon>
        <taxon>Pseudomonadati</taxon>
        <taxon>Pseudomonadota</taxon>
        <taxon>Gammaproteobacteria</taxon>
        <taxon>Moraxellales</taxon>
        <taxon>Moraxellaceae</taxon>
        <taxon>Acinetobacter</taxon>
    </lineage>
</organism>